<protein>
    <submittedName>
        <fullName evidence="2">Uncharacterized protein</fullName>
    </submittedName>
</protein>
<organism evidence="2 3">
    <name type="scientific">Lachnellula cervina</name>
    <dbReference type="NCBI Taxonomy" id="1316786"/>
    <lineage>
        <taxon>Eukaryota</taxon>
        <taxon>Fungi</taxon>
        <taxon>Dikarya</taxon>
        <taxon>Ascomycota</taxon>
        <taxon>Pezizomycotina</taxon>
        <taxon>Leotiomycetes</taxon>
        <taxon>Helotiales</taxon>
        <taxon>Lachnaceae</taxon>
        <taxon>Lachnellula</taxon>
    </lineage>
</organism>
<keyword evidence="3" id="KW-1185">Reference proteome</keyword>
<accession>A0A7D8UNU1</accession>
<reference evidence="2 3" key="1">
    <citation type="submission" date="2018-05" db="EMBL/GenBank/DDBJ databases">
        <title>Whole genome sequencing for identification of molecular markers to develop diagnostic detection tools for the regulated plant pathogen Lachnellula willkommii.</title>
        <authorList>
            <person name="Giroux E."/>
            <person name="Bilodeau G."/>
        </authorList>
    </citation>
    <scope>NUCLEOTIDE SEQUENCE [LARGE SCALE GENOMIC DNA]</scope>
    <source>
        <strain evidence="2 3">CBS 625.97</strain>
    </source>
</reference>
<proteinExistence type="predicted"/>
<feature type="region of interest" description="Disordered" evidence="1">
    <location>
        <begin position="1"/>
        <end position="188"/>
    </location>
</feature>
<evidence type="ECO:0000256" key="1">
    <source>
        <dbReference type="SAM" id="MobiDB-lite"/>
    </source>
</evidence>
<feature type="compositionally biased region" description="Basic and acidic residues" evidence="1">
    <location>
        <begin position="141"/>
        <end position="188"/>
    </location>
</feature>
<name>A0A7D8UNU1_9HELO</name>
<evidence type="ECO:0000313" key="3">
    <source>
        <dbReference type="Proteomes" id="UP000481288"/>
    </source>
</evidence>
<sequence length="188" mass="19783">MHFLRPTAFSSLTRRAAHSSIRQPRSLRALSSTPSRFAQGYGDGEGDPRGEKPQDQGASNSTKEHGEHPGPDSPVSNSGAGPTKSGGSSKPKSPEESSANSGGSRSKDAEETGSSPTGGEVGGGSGGSSSKIHDTVLPGENSKEKQAEVKEHNREFEKRHDRAVSAEEDKVDKKFWSGDGREGVEKKV</sequence>
<comment type="caution">
    <text evidence="2">The sequence shown here is derived from an EMBL/GenBank/DDBJ whole genome shotgun (WGS) entry which is preliminary data.</text>
</comment>
<dbReference type="OrthoDB" id="5334244at2759"/>
<gene>
    <name evidence="2" type="ORF">LCER1_G002502</name>
</gene>
<evidence type="ECO:0000313" key="2">
    <source>
        <dbReference type="EMBL" id="TVY53655.1"/>
    </source>
</evidence>
<feature type="compositionally biased region" description="Low complexity" evidence="1">
    <location>
        <begin position="78"/>
        <end position="99"/>
    </location>
</feature>
<dbReference type="AlphaFoldDB" id="A0A7D8UNU1"/>
<dbReference type="EMBL" id="QGMG01000429">
    <property type="protein sequence ID" value="TVY53655.1"/>
    <property type="molecule type" value="Genomic_DNA"/>
</dbReference>
<dbReference type="Proteomes" id="UP000481288">
    <property type="component" value="Unassembled WGS sequence"/>
</dbReference>